<dbReference type="CDD" id="cd17320">
    <property type="entry name" value="MFS_MdfA_MDR_like"/>
    <property type="match status" value="1"/>
</dbReference>
<comment type="similarity">
    <text evidence="2 8">Belongs to the major facilitator superfamily. Bcr/CmlA family.</text>
</comment>
<dbReference type="GO" id="GO:0005886">
    <property type="term" value="C:plasma membrane"/>
    <property type="evidence" value="ECO:0007669"/>
    <property type="project" value="UniProtKB-SubCell"/>
</dbReference>
<feature type="transmembrane region" description="Helical" evidence="8">
    <location>
        <begin position="135"/>
        <end position="161"/>
    </location>
</feature>
<dbReference type="InterPro" id="IPR011701">
    <property type="entry name" value="MFS"/>
</dbReference>
<dbReference type="PANTHER" id="PTHR23502:SF132">
    <property type="entry name" value="POLYAMINE TRANSPORTER 2-RELATED"/>
    <property type="match status" value="1"/>
</dbReference>
<evidence type="ECO:0000256" key="7">
    <source>
        <dbReference type="ARBA" id="ARBA00023136"/>
    </source>
</evidence>
<dbReference type="PROSITE" id="PS51257">
    <property type="entry name" value="PROKAR_LIPOPROTEIN"/>
    <property type="match status" value="1"/>
</dbReference>
<evidence type="ECO:0000256" key="6">
    <source>
        <dbReference type="ARBA" id="ARBA00022989"/>
    </source>
</evidence>
<name>A0A154WH49_9PROT</name>
<dbReference type="NCBIfam" id="TIGR00710">
    <property type="entry name" value="efflux_Bcr_CflA"/>
    <property type="match status" value="1"/>
</dbReference>
<evidence type="ECO:0000259" key="9">
    <source>
        <dbReference type="PROSITE" id="PS50850"/>
    </source>
</evidence>
<evidence type="ECO:0000256" key="2">
    <source>
        <dbReference type="ARBA" id="ARBA00006236"/>
    </source>
</evidence>
<evidence type="ECO:0000256" key="1">
    <source>
        <dbReference type="ARBA" id="ARBA00004651"/>
    </source>
</evidence>
<feature type="transmembrane region" description="Helical" evidence="8">
    <location>
        <begin position="215"/>
        <end position="238"/>
    </location>
</feature>
<evidence type="ECO:0000256" key="3">
    <source>
        <dbReference type="ARBA" id="ARBA00022448"/>
    </source>
</evidence>
<sequence>MNRPKPDSTLVAALLTACVSLGPISTDMYLASLPAMTRVFATDVGQVQLTLSVFLVGFAVAQLAYGPLSDRFGRRPVMLGGIALYAVASVVCALATSIETLILARLLQAVGACCGPVLGRAVVRDVYGPERAARVLAYMASAMALVPAAAPILGSLLHVWFGWQANFWVLTGFGGLILLGIWLLLDETNAYPDPQALKLRALAGNYGRLLRDPIYIGYVLTIAFGYSTIFAFISGSSFAMIEVLGVPEAYFGFCFAAIVLGYMAGSLTAGRLTGRLGIQRLILTGGLIASGCGVAMAILPLLGVAHVGTVLAPFACVMAGLGLIFPNAQAGAIGPYPRMAGTASALLGFTQMALAALIGIGVGHWHDGTLVPMTATIGLCTLASLSCYLLLVRRRLSPATPH</sequence>
<keyword evidence="3 8" id="KW-0813">Transport</keyword>
<evidence type="ECO:0000313" key="11">
    <source>
        <dbReference type="Proteomes" id="UP000076400"/>
    </source>
</evidence>
<dbReference type="Proteomes" id="UP000076400">
    <property type="component" value="Unassembled WGS sequence"/>
</dbReference>
<evidence type="ECO:0000313" key="10">
    <source>
        <dbReference type="EMBL" id="KZD12805.1"/>
    </source>
</evidence>
<keyword evidence="8" id="KW-0997">Cell inner membrane</keyword>
<feature type="transmembrane region" description="Helical" evidence="8">
    <location>
        <begin position="305"/>
        <end position="325"/>
    </location>
</feature>
<protein>
    <recommendedName>
        <fullName evidence="8">Bcr/CflA family efflux transporter</fullName>
    </recommendedName>
</protein>
<dbReference type="GO" id="GO:0015385">
    <property type="term" value="F:sodium:proton antiporter activity"/>
    <property type="evidence" value="ECO:0007669"/>
    <property type="project" value="TreeGrafter"/>
</dbReference>
<dbReference type="Gene3D" id="1.20.1720.10">
    <property type="entry name" value="Multidrug resistance protein D"/>
    <property type="match status" value="1"/>
</dbReference>
<dbReference type="OrthoDB" id="9800416at2"/>
<feature type="transmembrane region" description="Helical" evidence="8">
    <location>
        <begin position="371"/>
        <end position="392"/>
    </location>
</feature>
<feature type="transmembrane region" description="Helical" evidence="8">
    <location>
        <begin position="346"/>
        <end position="365"/>
    </location>
</feature>
<comment type="caution">
    <text evidence="10">The sequence shown here is derived from an EMBL/GenBank/DDBJ whole genome shotgun (WGS) entry which is preliminary data.</text>
</comment>
<feature type="transmembrane region" description="Helical" evidence="8">
    <location>
        <begin position="102"/>
        <end position="123"/>
    </location>
</feature>
<dbReference type="InterPro" id="IPR036259">
    <property type="entry name" value="MFS_trans_sf"/>
</dbReference>
<feature type="domain" description="Major facilitator superfamily (MFS) profile" evidence="9">
    <location>
        <begin position="11"/>
        <end position="395"/>
    </location>
</feature>
<keyword evidence="4" id="KW-1003">Cell membrane</keyword>
<dbReference type="STRING" id="580166.AUP43_00235"/>
<dbReference type="EMBL" id="LPXN01000001">
    <property type="protein sequence ID" value="KZD12805.1"/>
    <property type="molecule type" value="Genomic_DNA"/>
</dbReference>
<dbReference type="Pfam" id="PF07690">
    <property type="entry name" value="MFS_1"/>
    <property type="match status" value="1"/>
</dbReference>
<evidence type="ECO:0000256" key="4">
    <source>
        <dbReference type="ARBA" id="ARBA00022475"/>
    </source>
</evidence>
<feature type="transmembrane region" description="Helical" evidence="8">
    <location>
        <begin position="281"/>
        <end position="299"/>
    </location>
</feature>
<dbReference type="GO" id="GO:1990961">
    <property type="term" value="P:xenobiotic detoxification by transmembrane export across the plasma membrane"/>
    <property type="evidence" value="ECO:0007669"/>
    <property type="project" value="InterPro"/>
</dbReference>
<feature type="transmembrane region" description="Helical" evidence="8">
    <location>
        <begin position="45"/>
        <end position="65"/>
    </location>
</feature>
<feature type="transmembrane region" description="Helical" evidence="8">
    <location>
        <begin position="77"/>
        <end position="96"/>
    </location>
</feature>
<organism evidence="10 11">
    <name type="scientific">Oceanibaculum pacificum</name>
    <dbReference type="NCBI Taxonomy" id="580166"/>
    <lineage>
        <taxon>Bacteria</taxon>
        <taxon>Pseudomonadati</taxon>
        <taxon>Pseudomonadota</taxon>
        <taxon>Alphaproteobacteria</taxon>
        <taxon>Rhodospirillales</taxon>
        <taxon>Oceanibaculaceae</taxon>
        <taxon>Oceanibaculum</taxon>
    </lineage>
</organism>
<dbReference type="PROSITE" id="PS50850">
    <property type="entry name" value="MFS"/>
    <property type="match status" value="1"/>
</dbReference>
<dbReference type="GO" id="GO:0042910">
    <property type="term" value="F:xenobiotic transmembrane transporter activity"/>
    <property type="evidence" value="ECO:0007669"/>
    <property type="project" value="InterPro"/>
</dbReference>
<dbReference type="RefSeq" id="WP_067550938.1">
    <property type="nucleotide sequence ID" value="NZ_LPXN01000001.1"/>
</dbReference>
<feature type="transmembrane region" description="Helical" evidence="8">
    <location>
        <begin position="250"/>
        <end position="269"/>
    </location>
</feature>
<keyword evidence="5 8" id="KW-0812">Transmembrane</keyword>
<comment type="subcellular location">
    <subcellularLocation>
        <location evidence="8">Cell inner membrane</location>
        <topology evidence="8">Multi-pass membrane protein</topology>
    </subcellularLocation>
    <subcellularLocation>
        <location evidence="1">Cell membrane</location>
        <topology evidence="1">Multi-pass membrane protein</topology>
    </subcellularLocation>
</comment>
<feature type="transmembrane region" description="Helical" evidence="8">
    <location>
        <begin position="167"/>
        <end position="185"/>
    </location>
</feature>
<keyword evidence="6 8" id="KW-1133">Transmembrane helix</keyword>
<dbReference type="InterPro" id="IPR020846">
    <property type="entry name" value="MFS_dom"/>
</dbReference>
<dbReference type="InterPro" id="IPR004812">
    <property type="entry name" value="Efflux_drug-R_Bcr/CmlA"/>
</dbReference>
<comment type="caution">
    <text evidence="8">Lacks conserved residue(s) required for the propagation of feature annotation.</text>
</comment>
<evidence type="ECO:0000256" key="5">
    <source>
        <dbReference type="ARBA" id="ARBA00022692"/>
    </source>
</evidence>
<keyword evidence="11" id="KW-1185">Reference proteome</keyword>
<gene>
    <name evidence="10" type="ORF">AUP43_00235</name>
</gene>
<reference evidence="10 11" key="1">
    <citation type="submission" date="2015-12" db="EMBL/GenBank/DDBJ databases">
        <title>Genome sequence of Oceanibaculum pacificum MCCC 1A02656.</title>
        <authorList>
            <person name="Lu L."/>
            <person name="Lai Q."/>
            <person name="Shao Z."/>
            <person name="Qian P."/>
        </authorList>
    </citation>
    <scope>NUCLEOTIDE SEQUENCE [LARGE SCALE GENOMIC DNA]</scope>
    <source>
        <strain evidence="10 11">MCCC 1A02656</strain>
    </source>
</reference>
<dbReference type="PANTHER" id="PTHR23502">
    <property type="entry name" value="MAJOR FACILITATOR SUPERFAMILY"/>
    <property type="match status" value="1"/>
</dbReference>
<evidence type="ECO:0000256" key="8">
    <source>
        <dbReference type="RuleBase" id="RU365088"/>
    </source>
</evidence>
<keyword evidence="7 8" id="KW-0472">Membrane</keyword>
<accession>A0A154WH49</accession>
<dbReference type="AlphaFoldDB" id="A0A154WH49"/>
<dbReference type="SUPFAM" id="SSF103473">
    <property type="entry name" value="MFS general substrate transporter"/>
    <property type="match status" value="1"/>
</dbReference>
<proteinExistence type="inferred from homology"/>